<dbReference type="AlphaFoldDB" id="A0A0C4YL24"/>
<dbReference type="Pfam" id="PF20572">
    <property type="entry name" value="DUF6781"/>
    <property type="match status" value="1"/>
</dbReference>
<reference evidence="1 2" key="1">
    <citation type="journal article" date="2015" name="Genome Announc.">
        <title>Complete Genome Sequence of Cupriavidus basilensis 4G11, Isolated from the Oak Ridge Field Research Center Site.</title>
        <authorList>
            <person name="Ray J."/>
            <person name="Waters R.J."/>
            <person name="Skerker J.M."/>
            <person name="Kuehl J.V."/>
            <person name="Price M.N."/>
            <person name="Huang J."/>
            <person name="Chakraborty R."/>
            <person name="Arkin A.P."/>
            <person name="Deutschbauer A."/>
        </authorList>
    </citation>
    <scope>NUCLEOTIDE SEQUENCE [LARGE SCALE GENOMIC DNA]</scope>
    <source>
        <strain evidence="1">4G11</strain>
    </source>
</reference>
<dbReference type="EMBL" id="CP010537">
    <property type="protein sequence ID" value="AJG22674.1"/>
    <property type="molecule type" value="Genomic_DNA"/>
</dbReference>
<dbReference type="STRING" id="68895.RR42_s1085"/>
<sequence length="219" mass="23043">MKSMGIDHDALIKQFAQASQKQGESLQQAVQQATLKALQGRELTLKSIKDTLKMVTQAASAGAASSGLAGPGLEPMLSQVAQGMDAALVQAVEANRRALQQIVDQGAQLRETHLKKAVADIEKMEDALLGAVARSIGELPQPVQGPWSSVLEGMKRKGTATGASATAVVEQLTTQARELAREGRAFAQSSTEAWLEHYATLVSGVLIGMSNGLNGEGKR</sequence>
<keyword evidence="2" id="KW-1185">Reference proteome</keyword>
<protein>
    <submittedName>
        <fullName evidence="1">Uncharacterized protein</fullName>
    </submittedName>
</protein>
<evidence type="ECO:0000313" key="2">
    <source>
        <dbReference type="Proteomes" id="UP000031843"/>
    </source>
</evidence>
<organism evidence="1 2">
    <name type="scientific">Cupriavidus basilensis</name>
    <dbReference type="NCBI Taxonomy" id="68895"/>
    <lineage>
        <taxon>Bacteria</taxon>
        <taxon>Pseudomonadati</taxon>
        <taxon>Pseudomonadota</taxon>
        <taxon>Betaproteobacteria</taxon>
        <taxon>Burkholderiales</taxon>
        <taxon>Burkholderiaceae</taxon>
        <taxon>Cupriavidus</taxon>
    </lineage>
</organism>
<dbReference type="RefSeq" id="WP_043354245.1">
    <property type="nucleotide sequence ID" value="NZ_CP010537.1"/>
</dbReference>
<evidence type="ECO:0000313" key="1">
    <source>
        <dbReference type="EMBL" id="AJG22674.1"/>
    </source>
</evidence>
<proteinExistence type="predicted"/>
<dbReference type="OrthoDB" id="9128579at2"/>
<dbReference type="Proteomes" id="UP000031843">
    <property type="component" value="Chromosome secondary"/>
</dbReference>
<dbReference type="KEGG" id="cbw:RR42_s1085"/>
<gene>
    <name evidence="1" type="ORF">RR42_s1085</name>
</gene>
<accession>A0A0C4YL24</accession>
<name>A0A0C4YL24_9BURK</name>
<dbReference type="InterPro" id="IPR046708">
    <property type="entry name" value="DUF6781"/>
</dbReference>